<accession>A0A3L6RIY1</accession>
<feature type="signal peptide" evidence="6">
    <location>
        <begin position="1"/>
        <end position="25"/>
    </location>
</feature>
<dbReference type="AlphaFoldDB" id="A0A3L6RIY1"/>
<name>A0A3L6RIY1_PANMI</name>
<dbReference type="InterPro" id="IPR050314">
    <property type="entry name" value="Glycosyl_Hydrlase_18"/>
</dbReference>
<evidence type="ECO:0000256" key="3">
    <source>
        <dbReference type="ARBA" id="ARBA00022801"/>
    </source>
</evidence>
<dbReference type="InterPro" id="IPR011583">
    <property type="entry name" value="Chitinase_II/V-like_cat"/>
</dbReference>
<dbReference type="InterPro" id="IPR029070">
    <property type="entry name" value="Chitinase_insertion_sf"/>
</dbReference>
<dbReference type="GO" id="GO:0005975">
    <property type="term" value="P:carbohydrate metabolic process"/>
    <property type="evidence" value="ECO:0007669"/>
    <property type="project" value="InterPro"/>
</dbReference>
<dbReference type="SMART" id="SM00636">
    <property type="entry name" value="Glyco_18"/>
    <property type="match status" value="1"/>
</dbReference>
<feature type="chain" id="PRO_5018004187" evidence="6">
    <location>
        <begin position="26"/>
        <end position="505"/>
    </location>
</feature>
<evidence type="ECO:0000256" key="1">
    <source>
        <dbReference type="ARBA" id="ARBA00008682"/>
    </source>
</evidence>
<dbReference type="FunFam" id="3.10.50.10:FF:000003">
    <property type="entry name" value="Class V chitinase CHIT5b"/>
    <property type="match status" value="1"/>
</dbReference>
<dbReference type="STRING" id="4540.A0A3L6RIY1"/>
<evidence type="ECO:0000256" key="4">
    <source>
        <dbReference type="ARBA" id="ARBA00023180"/>
    </source>
</evidence>
<comment type="similarity">
    <text evidence="1">Belongs to the glycosyl hydrolase 18 family. Chitinase class V subfamily.</text>
</comment>
<sequence length="505" mass="54414">MARPRRFSLTVSLISLVEFLSLTSGSTLQQPCADGGGGPAAGVRAGYWSPSSSRYSPVSSIDASLFTHLYYSSVSIDEASYAVAPPPADEAPLLAAFSSTVKSGSPSAKTMLSIGTDEYRVDVSNAAFSRMASDRSLRGVFINSSVELARANGFDGLDLSWIFPATQMDMVNLGVLLAEWRAKITEESATNSLSEPLLLTATLYFSNHLFDMPDSNLDYPIDDISSNLDWANILTFGFHGGSNVTTVDAPLYDATSHFSVSYGVISWLDAGVPPCKLVMGIPLFGRSWFLRNKAKNGIGSPAAAAGTKQRKSNQTGIIAYAEVEEYMDTGSTVVTYDSQSVAEYFCNGDLWVSFDSAQVVQKKLEFAARSQLLGYFLWTVGFDDSNSTISKQATESWHQYAQDGFGTMHAGGSNQEALIVPSRGEEAQATVESSRLSGLIPRHDILCGGDARRILAELKKKTCEVGVTLLLLAIETTTPEDPIVAGLMAVRRFLCYERPLAGCIL</sequence>
<evidence type="ECO:0000256" key="6">
    <source>
        <dbReference type="SAM" id="SignalP"/>
    </source>
</evidence>
<dbReference type="PROSITE" id="PS51910">
    <property type="entry name" value="GH18_2"/>
    <property type="match status" value="1"/>
</dbReference>
<dbReference type="Gene3D" id="3.10.50.10">
    <property type="match status" value="1"/>
</dbReference>
<keyword evidence="2 6" id="KW-0732">Signal</keyword>
<evidence type="ECO:0000313" key="9">
    <source>
        <dbReference type="Proteomes" id="UP000275267"/>
    </source>
</evidence>
<comment type="caution">
    <text evidence="8">The sequence shown here is derived from an EMBL/GenBank/DDBJ whole genome shotgun (WGS) entry which is preliminary data.</text>
</comment>
<dbReference type="Proteomes" id="UP000275267">
    <property type="component" value="Unassembled WGS sequence"/>
</dbReference>
<gene>
    <name evidence="8" type="ORF">C2845_PM13G08520</name>
</gene>
<dbReference type="PANTHER" id="PTHR11177:SF347">
    <property type="entry name" value="GLYCOSYL HYDROLASES FAMILY 18 PROTEIN, EXPRESSED"/>
    <property type="match status" value="1"/>
</dbReference>
<dbReference type="Pfam" id="PF00704">
    <property type="entry name" value="Glyco_hydro_18"/>
    <property type="match status" value="1"/>
</dbReference>
<dbReference type="GO" id="GO:0008061">
    <property type="term" value="F:chitin binding"/>
    <property type="evidence" value="ECO:0007669"/>
    <property type="project" value="InterPro"/>
</dbReference>
<organism evidence="8 9">
    <name type="scientific">Panicum miliaceum</name>
    <name type="common">Proso millet</name>
    <name type="synonym">Broomcorn millet</name>
    <dbReference type="NCBI Taxonomy" id="4540"/>
    <lineage>
        <taxon>Eukaryota</taxon>
        <taxon>Viridiplantae</taxon>
        <taxon>Streptophyta</taxon>
        <taxon>Embryophyta</taxon>
        <taxon>Tracheophyta</taxon>
        <taxon>Spermatophyta</taxon>
        <taxon>Magnoliopsida</taxon>
        <taxon>Liliopsida</taxon>
        <taxon>Poales</taxon>
        <taxon>Poaceae</taxon>
        <taxon>PACMAD clade</taxon>
        <taxon>Panicoideae</taxon>
        <taxon>Panicodae</taxon>
        <taxon>Paniceae</taxon>
        <taxon>Panicinae</taxon>
        <taxon>Panicum</taxon>
        <taxon>Panicum sect. Panicum</taxon>
    </lineage>
</organism>
<keyword evidence="4" id="KW-0325">Glycoprotein</keyword>
<dbReference type="InterPro" id="IPR017853">
    <property type="entry name" value="GH"/>
</dbReference>
<reference evidence="9" key="1">
    <citation type="journal article" date="2019" name="Nat. Commun.">
        <title>The genome of broomcorn millet.</title>
        <authorList>
            <person name="Zou C."/>
            <person name="Miki D."/>
            <person name="Li D."/>
            <person name="Tang Q."/>
            <person name="Xiao L."/>
            <person name="Rajput S."/>
            <person name="Deng P."/>
            <person name="Jia W."/>
            <person name="Huang R."/>
            <person name="Zhang M."/>
            <person name="Sun Y."/>
            <person name="Hu J."/>
            <person name="Fu X."/>
            <person name="Schnable P.S."/>
            <person name="Li F."/>
            <person name="Zhang H."/>
            <person name="Feng B."/>
            <person name="Zhu X."/>
            <person name="Liu R."/>
            <person name="Schnable J.C."/>
            <person name="Zhu J.-K."/>
            <person name="Zhang H."/>
        </authorList>
    </citation>
    <scope>NUCLEOTIDE SEQUENCE [LARGE SCALE GENOMIC DNA]</scope>
</reference>
<dbReference type="GO" id="GO:0004568">
    <property type="term" value="F:chitinase activity"/>
    <property type="evidence" value="ECO:0007669"/>
    <property type="project" value="TreeGrafter"/>
</dbReference>
<dbReference type="GO" id="GO:0005576">
    <property type="term" value="C:extracellular region"/>
    <property type="evidence" value="ECO:0007669"/>
    <property type="project" value="TreeGrafter"/>
</dbReference>
<keyword evidence="9" id="KW-1185">Reference proteome</keyword>
<dbReference type="InterPro" id="IPR001223">
    <property type="entry name" value="Glyco_hydro18_cat"/>
</dbReference>
<protein>
    <submittedName>
        <fullName evidence="8">Chitinase-3-like protein 1</fullName>
    </submittedName>
</protein>
<dbReference type="GO" id="GO:0006032">
    <property type="term" value="P:chitin catabolic process"/>
    <property type="evidence" value="ECO:0007669"/>
    <property type="project" value="TreeGrafter"/>
</dbReference>
<keyword evidence="3" id="KW-0378">Hydrolase</keyword>
<evidence type="ECO:0000256" key="2">
    <source>
        <dbReference type="ARBA" id="ARBA00022729"/>
    </source>
</evidence>
<evidence type="ECO:0000259" key="7">
    <source>
        <dbReference type="PROSITE" id="PS51910"/>
    </source>
</evidence>
<dbReference type="SUPFAM" id="SSF54556">
    <property type="entry name" value="Chitinase insertion domain"/>
    <property type="match status" value="1"/>
</dbReference>
<proteinExistence type="inferred from homology"/>
<feature type="domain" description="GH18" evidence="7">
    <location>
        <begin position="42"/>
        <end position="400"/>
    </location>
</feature>
<dbReference type="OrthoDB" id="73875at2759"/>
<dbReference type="SUPFAM" id="SSF51445">
    <property type="entry name" value="(Trans)glycosidases"/>
    <property type="match status" value="1"/>
</dbReference>
<keyword evidence="5" id="KW-0326">Glycosidase</keyword>
<dbReference type="Gene3D" id="3.20.20.80">
    <property type="entry name" value="Glycosidases"/>
    <property type="match status" value="1"/>
</dbReference>
<dbReference type="EMBL" id="PQIB02000008">
    <property type="protein sequence ID" value="RLN04022.1"/>
    <property type="molecule type" value="Genomic_DNA"/>
</dbReference>
<dbReference type="PANTHER" id="PTHR11177">
    <property type="entry name" value="CHITINASE"/>
    <property type="match status" value="1"/>
</dbReference>
<evidence type="ECO:0000313" key="8">
    <source>
        <dbReference type="EMBL" id="RLN04022.1"/>
    </source>
</evidence>
<evidence type="ECO:0000256" key="5">
    <source>
        <dbReference type="ARBA" id="ARBA00023295"/>
    </source>
</evidence>